<dbReference type="SUPFAM" id="SSF51569">
    <property type="entry name" value="Aldolase"/>
    <property type="match status" value="1"/>
</dbReference>
<evidence type="ECO:0000256" key="2">
    <source>
        <dbReference type="ARBA" id="ARBA00009767"/>
    </source>
</evidence>
<protein>
    <recommendedName>
        <fullName evidence="3">2-isopropylmalate synthase</fullName>
        <ecNumber evidence="3">2.3.3.13</ecNumber>
    </recommendedName>
</protein>
<comment type="caution">
    <text evidence="7">The sequence shown here is derived from an EMBL/GenBank/DDBJ whole genome shotgun (WGS) entry which is preliminary data.</text>
</comment>
<dbReference type="PROSITE" id="PS00815">
    <property type="entry name" value="AIPM_HOMOCIT_SYNTH_1"/>
    <property type="match status" value="1"/>
</dbReference>
<dbReference type="InterPro" id="IPR002034">
    <property type="entry name" value="AIPM/Hcit_synth_CS"/>
</dbReference>
<dbReference type="CDD" id="cd07942">
    <property type="entry name" value="DRE_TIM_LeuA"/>
    <property type="match status" value="1"/>
</dbReference>
<reference evidence="7" key="1">
    <citation type="journal article" date="2020" name="Stud. Mycol.">
        <title>101 Dothideomycetes genomes: a test case for predicting lifestyles and emergence of pathogens.</title>
        <authorList>
            <person name="Haridas S."/>
            <person name="Albert R."/>
            <person name="Binder M."/>
            <person name="Bloem J."/>
            <person name="Labutti K."/>
            <person name="Salamov A."/>
            <person name="Andreopoulos B."/>
            <person name="Baker S."/>
            <person name="Barry K."/>
            <person name="Bills G."/>
            <person name="Bluhm B."/>
            <person name="Cannon C."/>
            <person name="Castanera R."/>
            <person name="Culley D."/>
            <person name="Daum C."/>
            <person name="Ezra D."/>
            <person name="Gonzalez J."/>
            <person name="Henrissat B."/>
            <person name="Kuo A."/>
            <person name="Liang C."/>
            <person name="Lipzen A."/>
            <person name="Lutzoni F."/>
            <person name="Magnuson J."/>
            <person name="Mondo S."/>
            <person name="Nolan M."/>
            <person name="Ohm R."/>
            <person name="Pangilinan J."/>
            <person name="Park H.-J."/>
            <person name="Ramirez L."/>
            <person name="Alfaro M."/>
            <person name="Sun H."/>
            <person name="Tritt A."/>
            <person name="Yoshinaga Y."/>
            <person name="Zwiers L.-H."/>
            <person name="Turgeon B."/>
            <person name="Goodwin S."/>
            <person name="Spatafora J."/>
            <person name="Crous P."/>
            <person name="Grigoriev I."/>
        </authorList>
    </citation>
    <scope>NUCLEOTIDE SEQUENCE</scope>
    <source>
        <strain evidence="7">CBS 690.94</strain>
    </source>
</reference>
<dbReference type="EMBL" id="MU001495">
    <property type="protein sequence ID" value="KAF2448846.1"/>
    <property type="molecule type" value="Genomic_DNA"/>
</dbReference>
<dbReference type="GO" id="GO:0005739">
    <property type="term" value="C:mitochondrion"/>
    <property type="evidence" value="ECO:0007669"/>
    <property type="project" value="TreeGrafter"/>
</dbReference>
<dbReference type="OrthoDB" id="418791at2759"/>
<keyword evidence="4 5" id="KW-0808">Transferase</keyword>
<organism evidence="7 8">
    <name type="scientific">Karstenula rhodostoma CBS 690.94</name>
    <dbReference type="NCBI Taxonomy" id="1392251"/>
    <lineage>
        <taxon>Eukaryota</taxon>
        <taxon>Fungi</taxon>
        <taxon>Dikarya</taxon>
        <taxon>Ascomycota</taxon>
        <taxon>Pezizomycotina</taxon>
        <taxon>Dothideomycetes</taxon>
        <taxon>Pleosporomycetidae</taxon>
        <taxon>Pleosporales</taxon>
        <taxon>Massarineae</taxon>
        <taxon>Didymosphaeriaceae</taxon>
        <taxon>Karstenula</taxon>
    </lineage>
</organism>
<dbReference type="Gene3D" id="3.20.20.70">
    <property type="entry name" value="Aldolase class I"/>
    <property type="match status" value="1"/>
</dbReference>
<dbReference type="GO" id="GO:0009098">
    <property type="term" value="P:L-leucine biosynthetic process"/>
    <property type="evidence" value="ECO:0007669"/>
    <property type="project" value="TreeGrafter"/>
</dbReference>
<comment type="similarity">
    <text evidence="2">Belongs to the alpha-IPM synthase/homocitrate synthase family. LeuA type 2 subfamily.</text>
</comment>
<dbReference type="EC" id="2.3.3.13" evidence="3"/>
<dbReference type="PROSITE" id="PS00816">
    <property type="entry name" value="AIPM_HOMOCIT_SYNTH_2"/>
    <property type="match status" value="1"/>
</dbReference>
<feature type="domain" description="Pyruvate carboxyltransferase" evidence="6">
    <location>
        <begin position="74"/>
        <end position="351"/>
    </location>
</feature>
<dbReference type="InterPro" id="IPR039371">
    <property type="entry name" value="LeuA_N_DRE-TIM"/>
</dbReference>
<keyword evidence="8" id="KW-1185">Reference proteome</keyword>
<evidence type="ECO:0000256" key="3">
    <source>
        <dbReference type="ARBA" id="ARBA00012973"/>
    </source>
</evidence>
<name>A0A9P4PR24_9PLEO</name>
<sequence>MWLGLARCVLWQRSTDYQQSYSRYESYDNRLIKPTSSNIFTMPMLRTSSEKYESFSRPTLEDRTWPSKKIKKAPRWLATDLRDGNQSLAHPMTVEQKWTYFNLLVKMGFKEIDVAFPGASDTEFNFTRRLVETPNAVPDDVWLQVLSPCRREFIKRTVESVTGAKQATISLYIASSDSFLDTIFGLTQDDILNMAVDCVMYTREITKDDPTRRSTTWNLIFSPEAFSDTDPSYAIKLCDAVRRAWNPSSEIPMILNLPATVEMSTPNTFADQVEIFCRAFPQDSVIVSLHPHNDRGCAIAAAELGQLAGARRVEGCLFGNGERTGNVDLVTLALNLYTQGVDPNLDFSDLPGIRKTVEELTRIPVHTRAPYAGDSVFLAYSGSHQDAINKGFKQWERPAATPGKKNIWKVPYLPLDPQDIGATYESVIRVNSQSGKGGVAWTLERSAKLQLPRALQQEFSSVVKVLSDRVQRVLSPEELQELFLRNYRVLERESKVLECSAVESGAGRFEIRATILINGLAREIRGKGPSVSAALSAALAVGTGLQISFDVYQRKWMEGGKEQDMVLAMCDLKRGKYTSWGVKVGSTLEVELLACLSAVLGLENLLQSLRLLPLFHGAQSENTDTSGFFRKAVSVGPCYTFG</sequence>
<dbReference type="InterPro" id="IPR000891">
    <property type="entry name" value="PYR_CT"/>
</dbReference>
<dbReference type="PANTHER" id="PTHR46911">
    <property type="match status" value="1"/>
</dbReference>
<dbReference type="InterPro" id="IPR054692">
    <property type="entry name" value="LeuA-like_post-cat"/>
</dbReference>
<evidence type="ECO:0000313" key="8">
    <source>
        <dbReference type="Proteomes" id="UP000799764"/>
    </source>
</evidence>
<dbReference type="Pfam" id="PF00682">
    <property type="entry name" value="HMGL-like"/>
    <property type="match status" value="1"/>
</dbReference>
<dbReference type="SUPFAM" id="SSF89000">
    <property type="entry name" value="post-HMGL domain-like"/>
    <property type="match status" value="1"/>
</dbReference>
<dbReference type="NCBIfam" id="NF002991">
    <property type="entry name" value="PRK03739.1"/>
    <property type="match status" value="1"/>
</dbReference>
<dbReference type="PANTHER" id="PTHR46911:SF1">
    <property type="entry name" value="2-ISOPROPYLMALATE SYNTHASE"/>
    <property type="match status" value="1"/>
</dbReference>
<proteinExistence type="inferred from homology"/>
<dbReference type="Proteomes" id="UP000799764">
    <property type="component" value="Unassembled WGS sequence"/>
</dbReference>
<evidence type="ECO:0000256" key="4">
    <source>
        <dbReference type="ARBA" id="ARBA00022679"/>
    </source>
</evidence>
<gene>
    <name evidence="7" type="ORF">P171DRAFT_220325</name>
</gene>
<dbReference type="GO" id="GO:0003852">
    <property type="term" value="F:2-isopropylmalate synthase activity"/>
    <property type="evidence" value="ECO:0007669"/>
    <property type="project" value="UniProtKB-EC"/>
</dbReference>
<dbReference type="InterPro" id="IPR013785">
    <property type="entry name" value="Aldolase_TIM"/>
</dbReference>
<evidence type="ECO:0000256" key="1">
    <source>
        <dbReference type="ARBA" id="ARBA00000064"/>
    </source>
</evidence>
<evidence type="ECO:0000313" key="7">
    <source>
        <dbReference type="EMBL" id="KAF2448846.1"/>
    </source>
</evidence>
<dbReference type="PROSITE" id="PS50991">
    <property type="entry name" value="PYR_CT"/>
    <property type="match status" value="1"/>
</dbReference>
<dbReference type="Pfam" id="PF22615">
    <property type="entry name" value="IPMS_D2"/>
    <property type="match status" value="1"/>
</dbReference>
<dbReference type="InterPro" id="IPR036230">
    <property type="entry name" value="LeuA_allosteric_dom_sf"/>
</dbReference>
<evidence type="ECO:0000259" key="6">
    <source>
        <dbReference type="PROSITE" id="PS50991"/>
    </source>
</evidence>
<evidence type="ECO:0000256" key="5">
    <source>
        <dbReference type="RuleBase" id="RU003523"/>
    </source>
</evidence>
<dbReference type="Gene3D" id="3.30.160.270">
    <property type="match status" value="1"/>
</dbReference>
<comment type="catalytic activity">
    <reaction evidence="1">
        <text>3-methyl-2-oxobutanoate + acetyl-CoA + H2O = (2S)-2-isopropylmalate + CoA + H(+)</text>
        <dbReference type="Rhea" id="RHEA:21524"/>
        <dbReference type="ChEBI" id="CHEBI:1178"/>
        <dbReference type="ChEBI" id="CHEBI:11851"/>
        <dbReference type="ChEBI" id="CHEBI:15377"/>
        <dbReference type="ChEBI" id="CHEBI:15378"/>
        <dbReference type="ChEBI" id="CHEBI:57287"/>
        <dbReference type="ChEBI" id="CHEBI:57288"/>
        <dbReference type="EC" id="2.3.3.13"/>
    </reaction>
</comment>
<accession>A0A9P4PR24</accession>
<dbReference type="AlphaFoldDB" id="A0A9P4PR24"/>